<dbReference type="PANTHER" id="PTHR44329">
    <property type="entry name" value="SERINE/THREONINE-PROTEIN KINASE TNNI3K-RELATED"/>
    <property type="match status" value="1"/>
</dbReference>
<keyword evidence="11" id="KW-1185">Reference proteome</keyword>
<dbReference type="SUPFAM" id="SSF56436">
    <property type="entry name" value="C-type lectin-like"/>
    <property type="match status" value="5"/>
</dbReference>
<dbReference type="PROSITE" id="PS50011">
    <property type="entry name" value="PROTEIN_KINASE_DOM"/>
    <property type="match status" value="1"/>
</dbReference>
<dbReference type="InterPro" id="IPR000719">
    <property type="entry name" value="Prot_kinase_dom"/>
</dbReference>
<dbReference type="InterPro" id="IPR051681">
    <property type="entry name" value="Ser/Thr_Kinases-Pseudokinases"/>
</dbReference>
<dbReference type="SUPFAM" id="SSF56112">
    <property type="entry name" value="Protein kinase-like (PK-like)"/>
    <property type="match status" value="1"/>
</dbReference>
<evidence type="ECO:0000256" key="6">
    <source>
        <dbReference type="PROSITE-ProRule" id="PRU10141"/>
    </source>
</evidence>
<dbReference type="PROSITE" id="PS00107">
    <property type="entry name" value="PROTEIN_KINASE_ATP"/>
    <property type="match status" value="1"/>
</dbReference>
<gene>
    <name evidence="10" type="ORF">HYH03_012143</name>
</gene>
<organism evidence="10 11">
    <name type="scientific">Edaphochlamys debaryana</name>
    <dbReference type="NCBI Taxonomy" id="47281"/>
    <lineage>
        <taxon>Eukaryota</taxon>
        <taxon>Viridiplantae</taxon>
        <taxon>Chlorophyta</taxon>
        <taxon>core chlorophytes</taxon>
        <taxon>Chlorophyceae</taxon>
        <taxon>CS clade</taxon>
        <taxon>Chlamydomonadales</taxon>
        <taxon>Chlamydomonadales incertae sedis</taxon>
        <taxon>Edaphochlamys</taxon>
    </lineage>
</organism>
<dbReference type="Gene3D" id="3.10.100.10">
    <property type="entry name" value="Mannose-Binding Protein A, subunit A"/>
    <property type="match status" value="4"/>
</dbReference>
<evidence type="ECO:0000313" key="11">
    <source>
        <dbReference type="Proteomes" id="UP000612055"/>
    </source>
</evidence>
<dbReference type="CDD" id="cd00037">
    <property type="entry name" value="CLECT"/>
    <property type="match status" value="3"/>
</dbReference>
<evidence type="ECO:0000256" key="5">
    <source>
        <dbReference type="ARBA" id="ARBA00022840"/>
    </source>
</evidence>
<keyword evidence="2" id="KW-0808">Transferase</keyword>
<reference evidence="10" key="1">
    <citation type="journal article" date="2020" name="bioRxiv">
        <title>Comparative genomics of Chlamydomonas.</title>
        <authorList>
            <person name="Craig R.J."/>
            <person name="Hasan A.R."/>
            <person name="Ness R.W."/>
            <person name="Keightley P.D."/>
        </authorList>
    </citation>
    <scope>NUCLEOTIDE SEQUENCE</scope>
    <source>
        <strain evidence="10">CCAP 11/70</strain>
    </source>
</reference>
<keyword evidence="3 6" id="KW-0547">Nucleotide-binding</keyword>
<dbReference type="PROSITE" id="PS50041">
    <property type="entry name" value="C_TYPE_LECTIN_2"/>
    <property type="match status" value="2"/>
</dbReference>
<evidence type="ECO:0000256" key="1">
    <source>
        <dbReference type="ARBA" id="ARBA00022527"/>
    </source>
</evidence>
<evidence type="ECO:0000256" key="4">
    <source>
        <dbReference type="ARBA" id="ARBA00022777"/>
    </source>
</evidence>
<dbReference type="CDD" id="cd13999">
    <property type="entry name" value="STKc_MAP3K-like"/>
    <property type="match status" value="1"/>
</dbReference>
<keyword evidence="5 6" id="KW-0067">ATP-binding</keyword>
<feature type="domain" description="C-type lectin" evidence="9">
    <location>
        <begin position="391"/>
        <end position="513"/>
    </location>
</feature>
<dbReference type="GO" id="GO:0005524">
    <property type="term" value="F:ATP binding"/>
    <property type="evidence" value="ECO:0007669"/>
    <property type="project" value="UniProtKB-UniRule"/>
</dbReference>
<feature type="region of interest" description="Disordered" evidence="7">
    <location>
        <begin position="2088"/>
        <end position="2107"/>
    </location>
</feature>
<feature type="domain" description="Protein kinase" evidence="8">
    <location>
        <begin position="2197"/>
        <end position="2461"/>
    </location>
</feature>
<dbReference type="SMART" id="SM00034">
    <property type="entry name" value="CLECT"/>
    <property type="match status" value="5"/>
</dbReference>
<sequence>MASDLTGLEVTHDFDLDVPYYPRTPWTDCKRLCLSTPGCRSASFFGGEELCVLKRATCVEAGTGVGCLQRHASSTYFMHADRAVASGFIAGPSQHSLHYQAVLERPGGNYSTGLAACAELGGRPASIHTPDALRSLVKEALRVASQQPQLADPDGTLLLWPFGTFSAETNVTWYDGTRFQLYNSSAETALSVLSSEGCVAIQATNSSGHLVVVPCERRGFPLCSFFAPGHYGIYVQSASSLSLMFADQMGSGDADNFCAAKGGLSYAPRAGVQGRNTIMEISSYMGADVWVGGYTRNTSDAKSFFYNTGEPIPGEFLTKSLASFGGPHCVSQYGGTRAGSWFYPMSCDVNRWVTCSWSPPPSGNDLDWQGEPAIQPDGQSRRMLPARVRFWRGAALLFITSSKTHGGAEAECAAFPGGHLVSIHDAATEAVVINTWVELDPLSNNFRLLGAAQRVLSYIGASNAGNTDGQLKWTDGSSFNYTSNLGSTTLSTLSCITLTSRGPEGPVRWDSTNQNDCLTKARNFTCRVAYQGVFKPSAALVSGTSLFELHLKVPMVFSDAQEACKTRGGNLASPTFSRQFEDLKKFIYRLRHEMPYTTTLPEYWEMWVGATTNKTDASLVWTDFSWVDGSRPFDWPMWYNAFPIGSPVDFAMFDGAPSAGVLTPPIGIPTFVRRRANLSRPFLCETPIAEPLPSQTLTDGHMTYEVVTTPQSLPYHAAELVCQARGGHLAGVSTAQQLQLVSQLCAQALGALPRASAGGFESHDVSSGCWVGLYCPAGYNADVSHVDGFGEHPLQLLAGFQPGILGARACNASSDLLWLDSRSTADAMAAGVETAGAALSATARCGMLVPSGNGSTGGALTTGPCKQFAAFVCGRGGAPAQPRPNLTAQPKAAVADSADSIPEGAVQQYGCFAMAASAQTAGGLNGSSSLAQRPTPLPVLLSAGASLAECYALARAANLSFYSLVGSGSATCWGGWEAPAVPFVNVSDPACCGPAASQLPACGSASTVYALAGASPGLPASATASQPYICMSDQQLGAANAVLVGQKHISASQLHHCEDLCNALGPTCDLYTYDMRARACLLLSVPDTPSLASLPVYDTMWAPATCVKAARLVAGAEAIPSSSAEGPLPAGSVCGADLGARLLTAGQVALSPLNDLPAANLSACAASCAANATCQGFAVFRRAPGAELLCATRSALLVDRARDWLADRPWVLLPDAPTAASSPAVVDAQGCLNLERLVPPQAFVCADDDDTAGWELERLNGTDEAGCRAVCEADRDCALYVYYSGLQVCSIRFRVFYDTKQLPQVVGTNGRPDASLPGTARSCLHTLRLLQPLASPAKGFVNRRYPIGGAQHLCVPKMDARGFDVFVVDTFKDIVCGEACVRRPDCDYYITTSDYPELGSCYAKSAVVPFTVGDNKEFPGTGGNTRYDLNGVLESCYNLERQIPRFTPVYTCAEQYGVAFVVKAQNVTATAFACEALCDASAWCAAYTWMAHNSSCVLGGGAASSAWNLAPAVPASGPSWLASQTCLRLDRLLGPSPVPMQTNRAWHHCAVGRALTVPSAASGGPDLLRATNFAVAINIGNNFTAVRLCSQQCDLYESCHMFVLSWRNATDVWPTCLLLGWGSSAPVTPPATAGDPAAPADSVSLTCLSMMTDTAFPTVAGWLAHPRPTPAAVQAYRSKQYSVYLDTVSYSLASGICQAAGGQLLSVNSRQELSVLAALLRPYSQWLMQPSALAAPQAPSFWTGLLWTNGSAGSSCSGWCHSHGRSTNASFVQSLAAAAGSIDAGCGVLNTRPGGGSIGLAPSACSGPALPFVCETTSPAVQQYSTSSGVPVQVFAALASFDAVVRLAQAAGAVLAVVEVSNSNSSSQRRARALQQSSSGDAVRFPNVSSAAAACGSAQLRASGCWLQLVPPADACSATPASPLCNTSSLLVVDAASPSAAAAQSLGALMAPGSSPCAMARVQGAGAPTFAPVPCSTAAAFLAAVVDPDAPFRNSVLASPPPSLPPPPSPAPPLSDVRSAPTMETSGDSGLSDGAIAGIVVGSVVGGLLLVALLAGAILYARWKPTADSSGRPSDIEDPVKAHEKALRVDDKGDGNGDAHSSGIGAHSGVGAESVALTFSGQPTTASNTESYSLKTLGLHSSGPFIKPGAGMLVPDSELSADTPSRCSAPNTLVVTQEDPDVDDVSWQIDPRLDVTWDEADELGKGTFGVVYRGTYKGIPVAIKTVLRCPKEGDFDMQSLKALLHEARILSKVRHPNIVTCYGGCITDTNVFIVEELMSRTVGQLISSSNGPLPLETVLRIGIDVANGLFQLHPTIVHRDLKPDNVLLDGAGRAKISDFGLARFKVQSYLVSTKNFAAGTLPFMAPEVFRDKLHGISEKADIFSLAVVLWSMITGQAQPWGEYHYAAIVYKVSIAGERLPLPEDPVKCPPRLASLIQRMWAQEPGSRPGAGEVLKQLSVMLREVGRSTSGASGQRSAGSVGSAPQSRATSGAPVSADSAGREGRAQDGTSDADKSL</sequence>
<dbReference type="InterPro" id="IPR016187">
    <property type="entry name" value="CTDL_fold"/>
</dbReference>
<accession>A0A836BU95</accession>
<dbReference type="Proteomes" id="UP000612055">
    <property type="component" value="Unassembled WGS sequence"/>
</dbReference>
<evidence type="ECO:0000256" key="7">
    <source>
        <dbReference type="SAM" id="MobiDB-lite"/>
    </source>
</evidence>
<keyword evidence="1" id="KW-0723">Serine/threonine-protein kinase</keyword>
<dbReference type="InterPro" id="IPR011009">
    <property type="entry name" value="Kinase-like_dom_sf"/>
</dbReference>
<feature type="compositionally biased region" description="Basic and acidic residues" evidence="7">
    <location>
        <begin position="2499"/>
        <end position="2516"/>
    </location>
</feature>
<proteinExistence type="predicted"/>
<feature type="compositionally biased region" description="Pro residues" evidence="7">
    <location>
        <begin position="1999"/>
        <end position="2013"/>
    </location>
</feature>
<dbReference type="EMBL" id="JAEHOE010000074">
    <property type="protein sequence ID" value="KAG2489311.1"/>
    <property type="molecule type" value="Genomic_DNA"/>
</dbReference>
<evidence type="ECO:0000259" key="8">
    <source>
        <dbReference type="PROSITE" id="PS50011"/>
    </source>
</evidence>
<dbReference type="Gene3D" id="1.10.510.10">
    <property type="entry name" value="Transferase(Phosphotransferase) domain 1"/>
    <property type="match status" value="1"/>
</dbReference>
<dbReference type="OrthoDB" id="535509at2759"/>
<keyword evidence="4" id="KW-0418">Kinase</keyword>
<evidence type="ECO:0000313" key="10">
    <source>
        <dbReference type="EMBL" id="KAG2489311.1"/>
    </source>
</evidence>
<dbReference type="SMART" id="SM00220">
    <property type="entry name" value="S_TKc"/>
    <property type="match status" value="1"/>
</dbReference>
<dbReference type="PANTHER" id="PTHR44329:SF214">
    <property type="entry name" value="PROTEIN KINASE DOMAIN-CONTAINING PROTEIN"/>
    <property type="match status" value="1"/>
</dbReference>
<name>A0A836BU95_9CHLO</name>
<feature type="domain" description="C-type lectin" evidence="9">
    <location>
        <begin position="557"/>
        <end position="685"/>
    </location>
</feature>
<evidence type="ECO:0000256" key="3">
    <source>
        <dbReference type="ARBA" id="ARBA00022741"/>
    </source>
</evidence>
<dbReference type="InterPro" id="IPR001304">
    <property type="entry name" value="C-type_lectin-like"/>
</dbReference>
<dbReference type="GO" id="GO:0004674">
    <property type="term" value="F:protein serine/threonine kinase activity"/>
    <property type="evidence" value="ECO:0007669"/>
    <property type="project" value="UniProtKB-KW"/>
</dbReference>
<dbReference type="InterPro" id="IPR016186">
    <property type="entry name" value="C-type_lectin-like/link_sf"/>
</dbReference>
<dbReference type="Pfam" id="PF07714">
    <property type="entry name" value="PK_Tyr_Ser-Thr"/>
    <property type="match status" value="1"/>
</dbReference>
<evidence type="ECO:0000256" key="2">
    <source>
        <dbReference type="ARBA" id="ARBA00022679"/>
    </source>
</evidence>
<dbReference type="InterPro" id="IPR017441">
    <property type="entry name" value="Protein_kinase_ATP_BS"/>
</dbReference>
<feature type="region of interest" description="Disordered" evidence="7">
    <location>
        <begin position="1996"/>
        <end position="2031"/>
    </location>
</feature>
<dbReference type="PROSITE" id="PS00108">
    <property type="entry name" value="PROTEIN_KINASE_ST"/>
    <property type="match status" value="1"/>
</dbReference>
<dbReference type="InterPro" id="IPR001245">
    <property type="entry name" value="Ser-Thr/Tyr_kinase_cat_dom"/>
</dbReference>
<feature type="compositionally biased region" description="Polar residues" evidence="7">
    <location>
        <begin position="2466"/>
        <end position="2489"/>
    </location>
</feature>
<feature type="compositionally biased region" description="Basic and acidic residues" evidence="7">
    <location>
        <begin position="2088"/>
        <end position="2097"/>
    </location>
</feature>
<feature type="region of interest" description="Disordered" evidence="7">
    <location>
        <begin position="2465"/>
        <end position="2516"/>
    </location>
</feature>
<protein>
    <submittedName>
        <fullName evidence="10">Uncharacterized protein</fullName>
    </submittedName>
</protein>
<comment type="caution">
    <text evidence="10">The sequence shown here is derived from an EMBL/GenBank/DDBJ whole genome shotgun (WGS) entry which is preliminary data.</text>
</comment>
<dbReference type="InterPro" id="IPR008271">
    <property type="entry name" value="Ser/Thr_kinase_AS"/>
</dbReference>
<feature type="binding site" evidence="6">
    <location>
        <position position="2224"/>
    </location>
    <ligand>
        <name>ATP</name>
        <dbReference type="ChEBI" id="CHEBI:30616"/>
    </ligand>
</feature>
<evidence type="ECO:0000259" key="9">
    <source>
        <dbReference type="PROSITE" id="PS50041"/>
    </source>
</evidence>